<organism evidence="1 2">
    <name type="scientific">Datura stramonium</name>
    <name type="common">Jimsonweed</name>
    <name type="synonym">Common thornapple</name>
    <dbReference type="NCBI Taxonomy" id="4076"/>
    <lineage>
        <taxon>Eukaryota</taxon>
        <taxon>Viridiplantae</taxon>
        <taxon>Streptophyta</taxon>
        <taxon>Embryophyta</taxon>
        <taxon>Tracheophyta</taxon>
        <taxon>Spermatophyta</taxon>
        <taxon>Magnoliopsida</taxon>
        <taxon>eudicotyledons</taxon>
        <taxon>Gunneridae</taxon>
        <taxon>Pentapetalae</taxon>
        <taxon>asterids</taxon>
        <taxon>lamiids</taxon>
        <taxon>Solanales</taxon>
        <taxon>Solanaceae</taxon>
        <taxon>Solanoideae</taxon>
        <taxon>Datureae</taxon>
        <taxon>Datura</taxon>
    </lineage>
</organism>
<sequence>VDGEISQAIVYQLFIEIFNLNVEKHEIEQKYGNELISWYFLRRTLAKCQIVRFPAYMEKAGDQQTTDQHQ</sequence>
<evidence type="ECO:0000313" key="1">
    <source>
        <dbReference type="EMBL" id="MCD7467114.1"/>
    </source>
</evidence>
<proteinExistence type="predicted"/>
<protein>
    <submittedName>
        <fullName evidence="1">Uncharacterized protein</fullName>
    </submittedName>
</protein>
<dbReference type="EMBL" id="JACEIK010001202">
    <property type="protein sequence ID" value="MCD7467114.1"/>
    <property type="molecule type" value="Genomic_DNA"/>
</dbReference>
<evidence type="ECO:0000313" key="2">
    <source>
        <dbReference type="Proteomes" id="UP000823775"/>
    </source>
</evidence>
<gene>
    <name evidence="1" type="ORF">HAX54_004377</name>
</gene>
<keyword evidence="2" id="KW-1185">Reference proteome</keyword>
<reference evidence="1 2" key="1">
    <citation type="journal article" date="2021" name="BMC Genomics">
        <title>Datura genome reveals duplications of psychoactive alkaloid biosynthetic genes and high mutation rate following tissue culture.</title>
        <authorList>
            <person name="Rajewski A."/>
            <person name="Carter-House D."/>
            <person name="Stajich J."/>
            <person name="Litt A."/>
        </authorList>
    </citation>
    <scope>NUCLEOTIDE SEQUENCE [LARGE SCALE GENOMIC DNA]</scope>
    <source>
        <strain evidence="1">AR-01</strain>
    </source>
</reference>
<comment type="caution">
    <text evidence="1">The sequence shown here is derived from an EMBL/GenBank/DDBJ whole genome shotgun (WGS) entry which is preliminary data.</text>
</comment>
<name>A0ABS8T6T3_DATST</name>
<dbReference type="Proteomes" id="UP000823775">
    <property type="component" value="Unassembled WGS sequence"/>
</dbReference>
<feature type="non-terminal residue" evidence="1">
    <location>
        <position position="1"/>
    </location>
</feature>
<accession>A0ABS8T6T3</accession>